<reference evidence="7" key="1">
    <citation type="submission" date="2018-05" db="EMBL/GenBank/DDBJ databases">
        <title>Draft genome of Mucuna pruriens seed.</title>
        <authorList>
            <person name="Nnadi N.E."/>
            <person name="Vos R."/>
            <person name="Hasami M.H."/>
            <person name="Devisetty U.K."/>
            <person name="Aguiy J.C."/>
        </authorList>
    </citation>
    <scope>NUCLEOTIDE SEQUENCE [LARGE SCALE GENOMIC DNA]</scope>
    <source>
        <strain evidence="7">JCA_2017</strain>
    </source>
</reference>
<dbReference type="Gene3D" id="2.40.330.10">
    <property type="entry name" value="DNA-binding pseudobarrel domain"/>
    <property type="match status" value="2"/>
</dbReference>
<keyword evidence="5" id="KW-0539">Nucleus</keyword>
<dbReference type="EMBL" id="QJKJ01009561">
    <property type="protein sequence ID" value="RDX76278.1"/>
    <property type="molecule type" value="Genomic_DNA"/>
</dbReference>
<dbReference type="PANTHER" id="PTHR31920">
    <property type="entry name" value="B3 DOMAIN-CONTAINING"/>
    <property type="match status" value="1"/>
</dbReference>
<keyword evidence="2" id="KW-0805">Transcription regulation</keyword>
<keyword evidence="4" id="KW-0804">Transcription</keyword>
<comment type="subcellular location">
    <subcellularLocation>
        <location evidence="1">Nucleus</location>
    </subcellularLocation>
</comment>
<evidence type="ECO:0000256" key="1">
    <source>
        <dbReference type="ARBA" id="ARBA00004123"/>
    </source>
</evidence>
<dbReference type="GO" id="GO:0005634">
    <property type="term" value="C:nucleus"/>
    <property type="evidence" value="ECO:0007669"/>
    <property type="project" value="UniProtKB-SubCell"/>
</dbReference>
<dbReference type="Pfam" id="PF02362">
    <property type="entry name" value="B3"/>
    <property type="match status" value="2"/>
</dbReference>
<feature type="non-terminal residue" evidence="7">
    <location>
        <position position="355"/>
    </location>
</feature>
<evidence type="ECO:0000256" key="2">
    <source>
        <dbReference type="ARBA" id="ARBA00023015"/>
    </source>
</evidence>
<organism evidence="7 8">
    <name type="scientific">Mucuna pruriens</name>
    <name type="common">Velvet bean</name>
    <name type="synonym">Dolichos pruriens</name>
    <dbReference type="NCBI Taxonomy" id="157652"/>
    <lineage>
        <taxon>Eukaryota</taxon>
        <taxon>Viridiplantae</taxon>
        <taxon>Streptophyta</taxon>
        <taxon>Embryophyta</taxon>
        <taxon>Tracheophyta</taxon>
        <taxon>Spermatophyta</taxon>
        <taxon>Magnoliopsida</taxon>
        <taxon>eudicotyledons</taxon>
        <taxon>Gunneridae</taxon>
        <taxon>Pentapetalae</taxon>
        <taxon>rosids</taxon>
        <taxon>fabids</taxon>
        <taxon>Fabales</taxon>
        <taxon>Fabaceae</taxon>
        <taxon>Papilionoideae</taxon>
        <taxon>50 kb inversion clade</taxon>
        <taxon>NPAAA clade</taxon>
        <taxon>indigoferoid/millettioid clade</taxon>
        <taxon>Phaseoleae</taxon>
        <taxon>Mucuna</taxon>
    </lineage>
</organism>
<dbReference type="AlphaFoldDB" id="A0A371FDA1"/>
<evidence type="ECO:0000256" key="3">
    <source>
        <dbReference type="ARBA" id="ARBA00023125"/>
    </source>
</evidence>
<dbReference type="SUPFAM" id="SSF101936">
    <property type="entry name" value="DNA-binding pseudobarrel domain"/>
    <property type="match status" value="2"/>
</dbReference>
<dbReference type="InterPro" id="IPR003340">
    <property type="entry name" value="B3_DNA-bd"/>
</dbReference>
<dbReference type="Proteomes" id="UP000257109">
    <property type="component" value="Unassembled WGS sequence"/>
</dbReference>
<evidence type="ECO:0000256" key="4">
    <source>
        <dbReference type="ARBA" id="ARBA00023163"/>
    </source>
</evidence>
<evidence type="ECO:0000259" key="6">
    <source>
        <dbReference type="PROSITE" id="PS50863"/>
    </source>
</evidence>
<dbReference type="GO" id="GO:0003677">
    <property type="term" value="F:DNA binding"/>
    <property type="evidence" value="ECO:0007669"/>
    <property type="project" value="UniProtKB-KW"/>
</dbReference>
<proteinExistence type="predicted"/>
<dbReference type="PROSITE" id="PS50863">
    <property type="entry name" value="B3"/>
    <property type="match status" value="2"/>
</dbReference>
<protein>
    <submittedName>
        <fullName evidence="7">B3 domain-containing transcription factor VRN1</fullName>
    </submittedName>
</protein>
<keyword evidence="8" id="KW-1185">Reference proteome</keyword>
<comment type="caution">
    <text evidence="7">The sequence shown here is derived from an EMBL/GenBank/DDBJ whole genome shotgun (WGS) entry which is preliminary data.</text>
</comment>
<evidence type="ECO:0000256" key="5">
    <source>
        <dbReference type="ARBA" id="ARBA00023242"/>
    </source>
</evidence>
<dbReference type="OrthoDB" id="1864528at2759"/>
<dbReference type="SMART" id="SM01019">
    <property type="entry name" value="B3"/>
    <property type="match status" value="2"/>
</dbReference>
<gene>
    <name evidence="7" type="primary">VRN1</name>
    <name evidence="7" type="ORF">CR513_43747</name>
</gene>
<dbReference type="STRING" id="157652.A0A371FDA1"/>
<accession>A0A371FDA1</accession>
<dbReference type="InterPro" id="IPR015300">
    <property type="entry name" value="DNA-bd_pseudobarrel_sf"/>
</dbReference>
<dbReference type="PANTHER" id="PTHR31920:SF108">
    <property type="entry name" value="B3 DOMAIN-CONTAINING TRANSCRIPTION FACTOR VRN1-LIKE"/>
    <property type="match status" value="1"/>
</dbReference>
<dbReference type="CDD" id="cd10017">
    <property type="entry name" value="B3_DNA"/>
    <property type="match status" value="2"/>
</dbReference>
<sequence length="355" mass="41383">MASKFLHKHQERPMHFFKIITASNLQDGKLMIPNKFVEKYGEGLPQTLFLKPPNGAEWKLSLEKRSGKIWFRKGWKEFADYHSLAHGHLLFFRYQRTSLFQVHIFDSTALEIDYPIENTQNRKYNSSLEFLQPGMRSGICAKVDNTMKLTKASPHHTDRKCKGKLITTSKQVTAFDRASCFRPCNPSFLLVMCPSYVRSRHPLYFPSKFSKRHIDLHEKRGDINLKMLSGRVWPARYQIRTVAAKIRFELYSGWKTFAEDNNLKVGDVCIFELIPGTKLTFQTIQIVKHFKVELICFILVFQTIPRMSNKYILPSSAADSGQMVAVYKRQRKEMKIFTTTKSSLLSYPKPNIRHF</sequence>
<evidence type="ECO:0000313" key="7">
    <source>
        <dbReference type="EMBL" id="RDX76278.1"/>
    </source>
</evidence>
<evidence type="ECO:0000313" key="8">
    <source>
        <dbReference type="Proteomes" id="UP000257109"/>
    </source>
</evidence>
<feature type="domain" description="TF-B3" evidence="6">
    <location>
        <begin position="188"/>
        <end position="287"/>
    </location>
</feature>
<dbReference type="InterPro" id="IPR050655">
    <property type="entry name" value="Plant_B3_domain"/>
</dbReference>
<feature type="domain" description="TF-B3" evidence="6">
    <location>
        <begin position="15"/>
        <end position="108"/>
    </location>
</feature>
<name>A0A371FDA1_MUCPR</name>
<keyword evidence="3" id="KW-0238">DNA-binding</keyword>